<dbReference type="GO" id="GO:0030170">
    <property type="term" value="F:pyridoxal phosphate binding"/>
    <property type="evidence" value="ECO:0007669"/>
    <property type="project" value="UniProtKB-UniRule"/>
</dbReference>
<feature type="binding site" description="in other chain" evidence="12">
    <location>
        <position position="185"/>
    </location>
    <ligand>
        <name>pyridoxal 5'-phosphate</name>
        <dbReference type="ChEBI" id="CHEBI:597326"/>
        <note>ligand shared between dimeric partners</note>
    </ligand>
</feature>
<dbReference type="GO" id="GO:0008890">
    <property type="term" value="F:glycine C-acetyltransferase activity"/>
    <property type="evidence" value="ECO:0007669"/>
    <property type="project" value="UniProtKB-UniRule"/>
</dbReference>
<dbReference type="EMBL" id="FODN01000001">
    <property type="protein sequence ID" value="SEN76129.1"/>
    <property type="molecule type" value="Genomic_DNA"/>
</dbReference>
<dbReference type="GO" id="GO:0016874">
    <property type="term" value="F:ligase activity"/>
    <property type="evidence" value="ECO:0007669"/>
    <property type="project" value="UniProtKB-KW"/>
</dbReference>
<evidence type="ECO:0000256" key="10">
    <source>
        <dbReference type="ARBA" id="ARBA00047854"/>
    </source>
</evidence>
<evidence type="ECO:0000256" key="7">
    <source>
        <dbReference type="ARBA" id="ARBA00022919"/>
    </source>
</evidence>
<comment type="pathway">
    <text evidence="12">Amino-acid degradation; L-threonine degradation via oxydo-reductase pathway; glycine from L-threonine: step 2/2.</text>
</comment>
<dbReference type="HAMAP" id="MF_00985">
    <property type="entry name" value="2am3keto_CoA_ligase"/>
    <property type="match status" value="1"/>
</dbReference>
<comment type="cofactor">
    <cofactor evidence="12">
        <name>pyridoxal 5'-phosphate</name>
        <dbReference type="ChEBI" id="CHEBI:597326"/>
    </cofactor>
    <text evidence="12">Binds 1 pyridoxal phosphate per subunit.</text>
</comment>
<comment type="function">
    <text evidence="11">Involved in de novo bacterial ceramide synthesis. Catalyzes the condensation of L-serine with palmitoyl-CoA (hexadecanoyl-CoA) to produce 3-oxosphinganine. Also capable of using alanine as substrate leading to the formation of 1-deoxysphinganine (1-deoxySa). Contributes to the levels of endogenous sphingolipids in its host.</text>
</comment>
<feature type="binding site" evidence="12">
    <location>
        <position position="136"/>
    </location>
    <ligand>
        <name>substrate</name>
    </ligand>
</feature>
<name>A0A1H8J609_9FLAO</name>
<dbReference type="Pfam" id="PF00155">
    <property type="entry name" value="Aminotran_1_2"/>
    <property type="match status" value="1"/>
</dbReference>
<dbReference type="FunFam" id="3.40.640.10:FF:000006">
    <property type="entry name" value="5-aminolevulinate synthase, mitochondrial"/>
    <property type="match status" value="1"/>
</dbReference>
<dbReference type="GO" id="GO:0016020">
    <property type="term" value="C:membrane"/>
    <property type="evidence" value="ECO:0007669"/>
    <property type="project" value="GOC"/>
</dbReference>
<comment type="caution">
    <text evidence="12">Lacks conserved residue(s) required for the propagation of feature annotation.</text>
</comment>
<dbReference type="InterPro" id="IPR015421">
    <property type="entry name" value="PyrdxlP-dep_Trfase_major"/>
</dbReference>
<feature type="binding site" description="in other chain" evidence="12">
    <location>
        <begin position="241"/>
        <end position="244"/>
    </location>
    <ligand>
        <name>pyridoxal 5'-phosphate</name>
        <dbReference type="ChEBI" id="CHEBI:597326"/>
        <note>ligand shared between dimeric partners</note>
    </ligand>
</feature>
<evidence type="ECO:0000256" key="4">
    <source>
        <dbReference type="ARBA" id="ARBA00010008"/>
    </source>
</evidence>
<protein>
    <recommendedName>
        <fullName evidence="12">2-amino-3-ketobutyrate coenzyme A ligase</fullName>
        <shortName evidence="12">AKB ligase</shortName>
        <ecNumber evidence="12">2.3.1.29</ecNumber>
    </recommendedName>
    <alternativeName>
        <fullName evidence="12">Glycine acetyltransferase</fullName>
    </alternativeName>
</protein>
<feature type="binding site" evidence="12">
    <location>
        <begin position="274"/>
        <end position="275"/>
    </location>
    <ligand>
        <name>pyridoxal 5'-phosphate</name>
        <dbReference type="ChEBI" id="CHEBI:597326"/>
        <note>ligand shared between dimeric partners</note>
    </ligand>
</feature>
<dbReference type="GO" id="GO:0004758">
    <property type="term" value="F:serine C-palmitoyltransferase activity"/>
    <property type="evidence" value="ECO:0007669"/>
    <property type="project" value="UniProtKB-EC"/>
</dbReference>
<feature type="modified residue" description="N6-(pyridoxal phosphate)lysine" evidence="12">
    <location>
        <position position="244"/>
    </location>
</feature>
<dbReference type="GO" id="GO:0005737">
    <property type="term" value="C:cytoplasm"/>
    <property type="evidence" value="ECO:0007669"/>
    <property type="project" value="UniProtKB-ARBA"/>
</dbReference>
<dbReference type="STRING" id="604089.SAMN04487942_0874"/>
<comment type="pathway">
    <text evidence="1">Cofactor biosynthesis; biotin biosynthesis.</text>
</comment>
<keyword evidence="5 12" id="KW-0808">Transferase</keyword>
<gene>
    <name evidence="12" type="primary">kbl</name>
    <name evidence="14" type="ORF">SAMN04487942_0874</name>
</gene>
<evidence type="ECO:0000256" key="1">
    <source>
        <dbReference type="ARBA" id="ARBA00004746"/>
    </source>
</evidence>
<dbReference type="InterPro" id="IPR015424">
    <property type="entry name" value="PyrdxlP-dep_Trfase"/>
</dbReference>
<keyword evidence="7" id="KW-0746">Sphingolipid metabolism</keyword>
<comment type="pathway">
    <text evidence="3">Sphingolipid metabolism.</text>
</comment>
<dbReference type="GO" id="GO:0030148">
    <property type="term" value="P:sphingolipid biosynthetic process"/>
    <property type="evidence" value="ECO:0007669"/>
    <property type="project" value="UniProtKB-ARBA"/>
</dbReference>
<evidence type="ECO:0000256" key="12">
    <source>
        <dbReference type="HAMAP-Rule" id="MF_00985"/>
    </source>
</evidence>
<dbReference type="PANTHER" id="PTHR13693">
    <property type="entry name" value="CLASS II AMINOTRANSFERASE/8-AMINO-7-OXONONANOATE SYNTHASE"/>
    <property type="match status" value="1"/>
</dbReference>
<comment type="subunit">
    <text evidence="12">Homodimer.</text>
</comment>
<dbReference type="InterPro" id="IPR050087">
    <property type="entry name" value="AON_synthase_class-II"/>
</dbReference>
<dbReference type="CDD" id="cd06454">
    <property type="entry name" value="KBL_like"/>
    <property type="match status" value="1"/>
</dbReference>
<evidence type="ECO:0000259" key="13">
    <source>
        <dbReference type="Pfam" id="PF00155"/>
    </source>
</evidence>
<proteinExistence type="inferred from homology"/>
<dbReference type="InterPro" id="IPR004839">
    <property type="entry name" value="Aminotransferase_I/II_large"/>
</dbReference>
<dbReference type="FunFam" id="3.90.1150.10:FF:000004">
    <property type="entry name" value="2-amino-3-ketobutyrate coenzyme A ligase"/>
    <property type="match status" value="1"/>
</dbReference>
<dbReference type="InterPro" id="IPR011282">
    <property type="entry name" value="2am3keto_CoA_ligase"/>
</dbReference>
<dbReference type="Proteomes" id="UP000198657">
    <property type="component" value="Unassembled WGS sequence"/>
</dbReference>
<dbReference type="AlphaFoldDB" id="A0A1H8J609"/>
<keyword evidence="15" id="KW-1185">Reference proteome</keyword>
<dbReference type="GO" id="GO:0019518">
    <property type="term" value="P:L-threonine catabolic process to glycine"/>
    <property type="evidence" value="ECO:0007669"/>
    <property type="project" value="UniProtKB-UniRule"/>
</dbReference>
<sequence length="397" mass="43376">MYGKIKEHLQAELQIIEDNGIFKKERIITSPQGAEITISTGETVLNFCANNYLGLSSHPEVIQAAKDALDTHGFGMSSVRFICGTQDIHKTLERKISEFYGTEDTILYAAAFDANGGVFEPLLGENDAIISDSLNHASIIDGVRLCKAARYRYENSNMEDLEQQLIKATEAGTRFKLIVTDGVFSMDGVVAPLDKICDLADKYDAMVMVDECHAAGFIGATGKGTLEAKGVMGRVDIITGTLGKALGGAMGGYTTAKKEIIEILRQRSRPYLFSNSLAPAIVGASIKVFELLEKDTTLRDKLEWNTNYFKAGMKKAGFDIIDGDSAIVPVMLYDAKLSQKMADELLKKGIYVIGFFFPVVPKDKARIRVQLSAAHTKAHLDKAINAFIEVGKVLKVV</sequence>
<evidence type="ECO:0000256" key="6">
    <source>
        <dbReference type="ARBA" id="ARBA00022898"/>
    </source>
</evidence>
<comment type="function">
    <text evidence="12">Catalyzes the cleavage of 2-amino-3-ketobutyrate to glycine and acetyl-CoA.</text>
</comment>
<organism evidence="14 15">
    <name type="scientific">Flavobacterium sinopsychrotolerans</name>
    <dbReference type="NCBI Taxonomy" id="604089"/>
    <lineage>
        <taxon>Bacteria</taxon>
        <taxon>Pseudomonadati</taxon>
        <taxon>Bacteroidota</taxon>
        <taxon>Flavobacteriia</taxon>
        <taxon>Flavobacteriales</taxon>
        <taxon>Flavobacteriaceae</taxon>
        <taxon>Flavobacterium</taxon>
    </lineage>
</organism>
<dbReference type="OrthoDB" id="9807157at2"/>
<evidence type="ECO:0000256" key="8">
    <source>
        <dbReference type="ARBA" id="ARBA00023098"/>
    </source>
</evidence>
<comment type="catalytic activity">
    <reaction evidence="12">
        <text>glycine + acetyl-CoA = (2S)-2-amino-3-oxobutanoate + CoA</text>
        <dbReference type="Rhea" id="RHEA:20736"/>
        <dbReference type="ChEBI" id="CHEBI:57287"/>
        <dbReference type="ChEBI" id="CHEBI:57288"/>
        <dbReference type="ChEBI" id="CHEBI:57305"/>
        <dbReference type="ChEBI" id="CHEBI:78948"/>
        <dbReference type="EC" id="2.3.1.29"/>
    </reaction>
</comment>
<evidence type="ECO:0000313" key="15">
    <source>
        <dbReference type="Proteomes" id="UP000198657"/>
    </source>
</evidence>
<keyword evidence="6 12" id="KW-0663">Pyridoxal phosphate</keyword>
<keyword evidence="9 12" id="KW-0012">Acyltransferase</keyword>
<dbReference type="InterPro" id="IPR015422">
    <property type="entry name" value="PyrdxlP-dep_Trfase_small"/>
</dbReference>
<evidence type="ECO:0000313" key="14">
    <source>
        <dbReference type="EMBL" id="SEN76129.1"/>
    </source>
</evidence>
<dbReference type="Gene3D" id="3.90.1150.10">
    <property type="entry name" value="Aspartate Aminotransferase, domain 1"/>
    <property type="match status" value="1"/>
</dbReference>
<dbReference type="NCBIfam" id="NF005394">
    <property type="entry name" value="PRK06939.1"/>
    <property type="match status" value="1"/>
</dbReference>
<evidence type="ECO:0000256" key="2">
    <source>
        <dbReference type="ARBA" id="ARBA00004760"/>
    </source>
</evidence>
<dbReference type="EC" id="2.3.1.29" evidence="12"/>
<feature type="domain" description="Aminotransferase class I/classII large" evidence="13">
    <location>
        <begin position="43"/>
        <end position="387"/>
    </location>
</feature>
<evidence type="ECO:0000256" key="9">
    <source>
        <dbReference type="ARBA" id="ARBA00023315"/>
    </source>
</evidence>
<dbReference type="PANTHER" id="PTHR13693:SF103">
    <property type="entry name" value="AMINOTRANSFERASE CLASS I_CLASSII DOMAIN-CONTAINING PROTEIN"/>
    <property type="match status" value="1"/>
</dbReference>
<dbReference type="SUPFAM" id="SSF53383">
    <property type="entry name" value="PLP-dependent transferases"/>
    <property type="match status" value="1"/>
</dbReference>
<dbReference type="NCBIfam" id="TIGR01822">
    <property type="entry name" value="2am3keto_CoA"/>
    <property type="match status" value="1"/>
</dbReference>
<dbReference type="Gene3D" id="3.40.640.10">
    <property type="entry name" value="Type I PLP-dependent aspartate aminotransferase-like (Major domain)"/>
    <property type="match status" value="1"/>
</dbReference>
<evidence type="ECO:0000256" key="5">
    <source>
        <dbReference type="ARBA" id="ARBA00022679"/>
    </source>
</evidence>
<comment type="similarity">
    <text evidence="4">Belongs to the class-II pyridoxal-phosphate-dependent aminotransferase family. BioF subfamily.</text>
</comment>
<feature type="binding site" evidence="12">
    <location>
        <position position="368"/>
    </location>
    <ligand>
        <name>substrate</name>
    </ligand>
</feature>
<evidence type="ECO:0000256" key="3">
    <source>
        <dbReference type="ARBA" id="ARBA00004991"/>
    </source>
</evidence>
<accession>A0A1H8J609</accession>
<comment type="pathway">
    <text evidence="2">Lipid metabolism; sphingolipid metabolism.</text>
</comment>
<evidence type="ECO:0000256" key="11">
    <source>
        <dbReference type="ARBA" id="ARBA00055827"/>
    </source>
</evidence>
<dbReference type="RefSeq" id="WP_091166274.1">
    <property type="nucleotide sequence ID" value="NZ_CBCSFM010000001.1"/>
</dbReference>
<keyword evidence="8" id="KW-0443">Lipid metabolism</keyword>
<dbReference type="UniPathway" id="UPA00046">
    <property type="reaction ID" value="UER00506"/>
</dbReference>
<keyword evidence="14" id="KW-0436">Ligase</keyword>
<comment type="catalytic activity">
    <reaction evidence="10">
        <text>L-serine + hexadecanoyl-CoA + H(+) = 3-oxosphinganine + CO2 + CoA</text>
        <dbReference type="Rhea" id="RHEA:14761"/>
        <dbReference type="ChEBI" id="CHEBI:15378"/>
        <dbReference type="ChEBI" id="CHEBI:16526"/>
        <dbReference type="ChEBI" id="CHEBI:33384"/>
        <dbReference type="ChEBI" id="CHEBI:57287"/>
        <dbReference type="ChEBI" id="CHEBI:57379"/>
        <dbReference type="ChEBI" id="CHEBI:58299"/>
        <dbReference type="EC" id="2.3.1.50"/>
    </reaction>
    <physiologicalReaction direction="left-to-right" evidence="10">
        <dbReference type="Rhea" id="RHEA:14762"/>
    </physiologicalReaction>
</comment>
<reference evidence="15" key="1">
    <citation type="submission" date="2016-10" db="EMBL/GenBank/DDBJ databases">
        <authorList>
            <person name="Varghese N."/>
            <person name="Submissions S."/>
        </authorList>
    </citation>
    <scope>NUCLEOTIDE SEQUENCE [LARGE SCALE GENOMIC DNA]</scope>
    <source>
        <strain evidence="15">CGMCC 1.8704</strain>
    </source>
</reference>